<reference evidence="4" key="1">
    <citation type="submission" date="2021-01" db="EMBL/GenBank/DDBJ databases">
        <title>Genome public.</title>
        <authorList>
            <person name="Liu C."/>
            <person name="Sun Q."/>
        </authorList>
    </citation>
    <scope>NUCLEOTIDE SEQUENCE [LARGE SCALE GENOMIC DNA]</scope>
    <source>
        <strain evidence="4">YIM B02505</strain>
    </source>
</reference>
<dbReference type="PANTHER" id="PTHR38011">
    <property type="entry name" value="DIHYDROFOLATE REDUCTASE FAMILY PROTEIN (AFU_ORTHOLOGUE AFUA_8G06820)"/>
    <property type="match status" value="1"/>
</dbReference>
<dbReference type="Proteomes" id="UP000596739">
    <property type="component" value="Unassembled WGS sequence"/>
</dbReference>
<gene>
    <name evidence="3" type="ORF">JHL18_11295</name>
</gene>
<accession>A0ABS1EPA8</accession>
<dbReference type="InterPro" id="IPR002734">
    <property type="entry name" value="RibDG_C"/>
</dbReference>
<keyword evidence="3" id="KW-0489">Methyltransferase</keyword>
<sequence length="462" mass="52895">MNNKVTMIMVMTVDGIVVKNNEDVSEWTSLEDQTHLRTSLEKFDAVITGRKSFFGRVVDKPYFVLTNDKKYLEDERIENEEVVHLSGEAGDVTNKIFEMGYHKIALIGGPKTNYEFLKNNLVDDIYITVEPKMFGRGKHLNIQEELGCSLFLLDSKRMNSQGTMLLHYKVNNNDCEESVEDLCAPKKVPDMNDKELMLINRDFWNERAPLHEKSNYYNIDELKYGKLSLVDYEIEELGDIKGKNLIHLQCHIGTDTISLAKLGANVTGLDYSESSIKIARELNDKCGETCEFVCSDVYEVRKAVGEKKFDIAYVNFGAITLLPDLNKWAKVIYEILDDDGYLYLNELHPVSSVLSVEEPLFVADYFSKEPRMFEESGSYADGVTDRFNVETKNNKIIVWDRTLGEIISIIAAQGFRIEFVHEYSGYVDQRFNYLEKSSNGLWYPTNGFPNTPATFSLKATKR</sequence>
<dbReference type="InterPro" id="IPR041698">
    <property type="entry name" value="Methyltransf_25"/>
</dbReference>
<evidence type="ECO:0000259" key="1">
    <source>
        <dbReference type="Pfam" id="PF01872"/>
    </source>
</evidence>
<keyword evidence="3" id="KW-0808">Transferase</keyword>
<dbReference type="Pfam" id="PF01872">
    <property type="entry name" value="RibD_C"/>
    <property type="match status" value="1"/>
</dbReference>
<evidence type="ECO:0000313" key="3">
    <source>
        <dbReference type="EMBL" id="MBK1811216.1"/>
    </source>
</evidence>
<evidence type="ECO:0000313" key="4">
    <source>
        <dbReference type="Proteomes" id="UP000596739"/>
    </source>
</evidence>
<dbReference type="EMBL" id="JAENHN010000034">
    <property type="protein sequence ID" value="MBK1811216.1"/>
    <property type="molecule type" value="Genomic_DNA"/>
</dbReference>
<dbReference type="SUPFAM" id="SSF53335">
    <property type="entry name" value="S-adenosyl-L-methionine-dependent methyltransferases"/>
    <property type="match status" value="1"/>
</dbReference>
<proteinExistence type="predicted"/>
<dbReference type="GO" id="GO:0008168">
    <property type="term" value="F:methyltransferase activity"/>
    <property type="evidence" value="ECO:0007669"/>
    <property type="project" value="UniProtKB-KW"/>
</dbReference>
<name>A0ABS1EPA8_9CLOT</name>
<dbReference type="InterPro" id="IPR024072">
    <property type="entry name" value="DHFR-like_dom_sf"/>
</dbReference>
<evidence type="ECO:0000259" key="2">
    <source>
        <dbReference type="Pfam" id="PF13649"/>
    </source>
</evidence>
<keyword evidence="4" id="KW-1185">Reference proteome</keyword>
<dbReference type="GO" id="GO:0032259">
    <property type="term" value="P:methylation"/>
    <property type="evidence" value="ECO:0007669"/>
    <property type="project" value="UniProtKB-KW"/>
</dbReference>
<feature type="domain" description="Methyltransferase" evidence="2">
    <location>
        <begin position="250"/>
        <end position="340"/>
    </location>
</feature>
<organism evidence="3 4">
    <name type="scientific">Clostridium yunnanense</name>
    <dbReference type="NCBI Taxonomy" id="2800325"/>
    <lineage>
        <taxon>Bacteria</taxon>
        <taxon>Bacillati</taxon>
        <taxon>Bacillota</taxon>
        <taxon>Clostridia</taxon>
        <taxon>Eubacteriales</taxon>
        <taxon>Clostridiaceae</taxon>
        <taxon>Clostridium</taxon>
    </lineage>
</organism>
<dbReference type="Gene3D" id="3.40.50.150">
    <property type="entry name" value="Vaccinia Virus protein VP39"/>
    <property type="match status" value="1"/>
</dbReference>
<dbReference type="Pfam" id="PF13649">
    <property type="entry name" value="Methyltransf_25"/>
    <property type="match status" value="1"/>
</dbReference>
<feature type="domain" description="Bacterial bifunctional deaminase-reductase C-terminal" evidence="1">
    <location>
        <begin position="4"/>
        <end position="144"/>
    </location>
</feature>
<dbReference type="RefSeq" id="WP_200269208.1">
    <property type="nucleotide sequence ID" value="NZ_JAENHN010000034.1"/>
</dbReference>
<dbReference type="InterPro" id="IPR050765">
    <property type="entry name" value="Riboflavin_Biosynth_HTPR"/>
</dbReference>
<comment type="caution">
    <text evidence="3">The sequence shown here is derived from an EMBL/GenBank/DDBJ whole genome shotgun (WGS) entry which is preliminary data.</text>
</comment>
<dbReference type="SUPFAM" id="SSF53597">
    <property type="entry name" value="Dihydrofolate reductase-like"/>
    <property type="match status" value="1"/>
</dbReference>
<dbReference type="InterPro" id="IPR029063">
    <property type="entry name" value="SAM-dependent_MTases_sf"/>
</dbReference>
<protein>
    <submittedName>
        <fullName evidence="3">Methyltransferase domain-containing protein</fullName>
    </submittedName>
</protein>
<dbReference type="PANTHER" id="PTHR38011:SF11">
    <property type="entry name" value="2,5-DIAMINO-6-RIBOSYLAMINO-4(3H)-PYRIMIDINONE 5'-PHOSPHATE REDUCTASE"/>
    <property type="match status" value="1"/>
</dbReference>
<dbReference type="CDD" id="cd02440">
    <property type="entry name" value="AdoMet_MTases"/>
    <property type="match status" value="1"/>
</dbReference>
<dbReference type="Gene3D" id="3.40.430.10">
    <property type="entry name" value="Dihydrofolate Reductase, subunit A"/>
    <property type="match status" value="1"/>
</dbReference>